<keyword evidence="4" id="KW-0548">Nucleotidyltransferase</keyword>
<evidence type="ECO:0000256" key="2">
    <source>
        <dbReference type="ARBA" id="ARBA00012417"/>
    </source>
</evidence>
<dbReference type="InterPro" id="IPR002421">
    <property type="entry name" value="5-3_exonuclease"/>
</dbReference>
<evidence type="ECO:0000259" key="12">
    <source>
        <dbReference type="SMART" id="SM00482"/>
    </source>
</evidence>
<dbReference type="FunFam" id="1.10.150.20:FF:000003">
    <property type="entry name" value="DNA polymerase I"/>
    <property type="match status" value="1"/>
</dbReference>
<evidence type="ECO:0000256" key="4">
    <source>
        <dbReference type="ARBA" id="ARBA00022695"/>
    </source>
</evidence>
<dbReference type="AlphaFoldDB" id="A0A2H0BK53"/>
<dbReference type="Proteomes" id="UP000229334">
    <property type="component" value="Unassembled WGS sequence"/>
</dbReference>
<keyword evidence="7" id="KW-0239">DNA-directed DNA polymerase</keyword>
<dbReference type="Pfam" id="PF02739">
    <property type="entry name" value="5_3_exonuc_N"/>
    <property type="match status" value="1"/>
</dbReference>
<dbReference type="GO" id="GO:0003887">
    <property type="term" value="F:DNA-directed DNA polymerase activity"/>
    <property type="evidence" value="ECO:0007669"/>
    <property type="project" value="UniProtKB-KW"/>
</dbReference>
<keyword evidence="5" id="KW-0235">DNA replication</keyword>
<evidence type="ECO:0000256" key="9">
    <source>
        <dbReference type="ARBA" id="ARBA00023204"/>
    </source>
</evidence>
<dbReference type="CDD" id="cd08637">
    <property type="entry name" value="DNA_pol_A_pol_I_C"/>
    <property type="match status" value="1"/>
</dbReference>
<dbReference type="InterPro" id="IPR020045">
    <property type="entry name" value="DNA_polI_H3TH"/>
</dbReference>
<dbReference type="FunFam" id="1.20.1060.10:FF:000001">
    <property type="entry name" value="DNA polymerase I"/>
    <property type="match status" value="1"/>
</dbReference>
<dbReference type="Gene3D" id="1.10.150.20">
    <property type="entry name" value="5' to 3' exonuclease, C-terminal subdomain"/>
    <property type="match status" value="2"/>
</dbReference>
<comment type="caution">
    <text evidence="13">The sequence shown here is derived from an EMBL/GenBank/DDBJ whole genome shotgun (WGS) entry which is preliminary data.</text>
</comment>
<dbReference type="SUPFAM" id="SSF88723">
    <property type="entry name" value="PIN domain-like"/>
    <property type="match status" value="1"/>
</dbReference>
<dbReference type="SUPFAM" id="SSF47807">
    <property type="entry name" value="5' to 3' exonuclease, C-terminal subdomain"/>
    <property type="match status" value="1"/>
</dbReference>
<dbReference type="SMART" id="SM00482">
    <property type="entry name" value="POLAc"/>
    <property type="match status" value="1"/>
</dbReference>
<dbReference type="InterPro" id="IPR019760">
    <property type="entry name" value="DNA-dir_DNA_pol_A_CS"/>
</dbReference>
<dbReference type="SMART" id="SM00279">
    <property type="entry name" value="HhH2"/>
    <property type="match status" value="1"/>
</dbReference>
<dbReference type="SUPFAM" id="SSF56672">
    <property type="entry name" value="DNA/RNA polymerases"/>
    <property type="match status" value="1"/>
</dbReference>
<evidence type="ECO:0000256" key="7">
    <source>
        <dbReference type="ARBA" id="ARBA00022932"/>
    </source>
</evidence>
<evidence type="ECO:0000256" key="10">
    <source>
        <dbReference type="ARBA" id="ARBA00049244"/>
    </source>
</evidence>
<keyword evidence="6" id="KW-0227">DNA damage</keyword>
<organism evidence="13 14">
    <name type="scientific">Candidatus Vogelbacteria bacterium CG22_combo_CG10-13_8_21_14_all_37_9</name>
    <dbReference type="NCBI Taxonomy" id="1975046"/>
    <lineage>
        <taxon>Bacteria</taxon>
        <taxon>Candidatus Vogeliibacteriota</taxon>
    </lineage>
</organism>
<keyword evidence="9" id="KW-0234">DNA repair</keyword>
<dbReference type="InterPro" id="IPR036279">
    <property type="entry name" value="5-3_exonuclease_C_sf"/>
</dbReference>
<keyword evidence="8" id="KW-0238">DNA-binding</keyword>
<evidence type="ECO:0000256" key="8">
    <source>
        <dbReference type="ARBA" id="ARBA00023125"/>
    </source>
</evidence>
<dbReference type="GO" id="GO:0003677">
    <property type="term" value="F:DNA binding"/>
    <property type="evidence" value="ECO:0007669"/>
    <property type="project" value="UniProtKB-KW"/>
</dbReference>
<dbReference type="Gene3D" id="1.20.1060.10">
    <property type="entry name" value="Taq DNA Polymerase, Chain T, domain 4"/>
    <property type="match status" value="1"/>
</dbReference>
<evidence type="ECO:0000256" key="5">
    <source>
        <dbReference type="ARBA" id="ARBA00022705"/>
    </source>
</evidence>
<dbReference type="InterPro" id="IPR043502">
    <property type="entry name" value="DNA/RNA_pol_sf"/>
</dbReference>
<keyword evidence="3" id="KW-0808">Transferase</keyword>
<dbReference type="SMART" id="SM00475">
    <property type="entry name" value="53EXOc"/>
    <property type="match status" value="1"/>
</dbReference>
<dbReference type="GO" id="GO:0006302">
    <property type="term" value="P:double-strand break repair"/>
    <property type="evidence" value="ECO:0007669"/>
    <property type="project" value="TreeGrafter"/>
</dbReference>
<dbReference type="Gene3D" id="3.40.50.1010">
    <property type="entry name" value="5'-nuclease"/>
    <property type="match status" value="1"/>
</dbReference>
<reference evidence="13 14" key="1">
    <citation type="submission" date="2017-09" db="EMBL/GenBank/DDBJ databases">
        <title>Depth-based differentiation of microbial function through sediment-hosted aquifers and enrichment of novel symbionts in the deep terrestrial subsurface.</title>
        <authorList>
            <person name="Probst A.J."/>
            <person name="Ladd B."/>
            <person name="Jarett J.K."/>
            <person name="Geller-Mcgrath D.E."/>
            <person name="Sieber C.M."/>
            <person name="Emerson J.B."/>
            <person name="Anantharaman K."/>
            <person name="Thomas B.C."/>
            <person name="Malmstrom R."/>
            <person name="Stieglmeier M."/>
            <person name="Klingl A."/>
            <person name="Woyke T."/>
            <person name="Ryan C.M."/>
            <person name="Banfield J.F."/>
        </authorList>
    </citation>
    <scope>NUCLEOTIDE SEQUENCE [LARGE SCALE GENOMIC DNA]</scope>
    <source>
        <strain evidence="13">CG22_combo_CG10-13_8_21_14_all_37_9</strain>
    </source>
</reference>
<dbReference type="InterPro" id="IPR001098">
    <property type="entry name" value="DNA-dir_DNA_pol_A_palm_dom"/>
</dbReference>
<dbReference type="InterPro" id="IPR008918">
    <property type="entry name" value="HhH2"/>
</dbReference>
<dbReference type="Pfam" id="PF01367">
    <property type="entry name" value="5_3_exonuc"/>
    <property type="match status" value="1"/>
</dbReference>
<name>A0A2H0BK53_9BACT</name>
<dbReference type="GO" id="GO:0006261">
    <property type="term" value="P:DNA-templated DNA replication"/>
    <property type="evidence" value="ECO:0007669"/>
    <property type="project" value="InterPro"/>
</dbReference>
<evidence type="ECO:0000256" key="3">
    <source>
        <dbReference type="ARBA" id="ARBA00022679"/>
    </source>
</evidence>
<dbReference type="FunFam" id="1.10.150.20:FF:000002">
    <property type="entry name" value="DNA polymerase I"/>
    <property type="match status" value="1"/>
</dbReference>
<accession>A0A2H0BK53</accession>
<dbReference type="InterPro" id="IPR020046">
    <property type="entry name" value="5-3_exonucl_a-hlix_arch_N"/>
</dbReference>
<protein>
    <recommendedName>
        <fullName evidence="2">DNA-directed DNA polymerase</fullName>
        <ecNumber evidence="2">2.7.7.7</ecNumber>
    </recommendedName>
</protein>
<dbReference type="CDD" id="cd09898">
    <property type="entry name" value="H3TH_53EXO"/>
    <property type="match status" value="1"/>
</dbReference>
<dbReference type="PANTHER" id="PTHR10133:SF27">
    <property type="entry name" value="DNA POLYMERASE NU"/>
    <property type="match status" value="1"/>
</dbReference>
<dbReference type="Pfam" id="PF00476">
    <property type="entry name" value="DNA_pol_A"/>
    <property type="match status" value="1"/>
</dbReference>
<gene>
    <name evidence="13" type="ORF">COX02_02245</name>
</gene>
<dbReference type="EMBL" id="PCSX01000035">
    <property type="protein sequence ID" value="PIP58055.1"/>
    <property type="molecule type" value="Genomic_DNA"/>
</dbReference>
<dbReference type="PANTHER" id="PTHR10133">
    <property type="entry name" value="DNA POLYMERASE I"/>
    <property type="match status" value="1"/>
</dbReference>
<dbReference type="GO" id="GO:0008409">
    <property type="term" value="F:5'-3' exonuclease activity"/>
    <property type="evidence" value="ECO:0007669"/>
    <property type="project" value="InterPro"/>
</dbReference>
<evidence type="ECO:0000259" key="11">
    <source>
        <dbReference type="SMART" id="SM00475"/>
    </source>
</evidence>
<dbReference type="EC" id="2.7.7.7" evidence="2"/>
<dbReference type="CDD" id="cd09859">
    <property type="entry name" value="PIN_53EXO"/>
    <property type="match status" value="1"/>
</dbReference>
<comment type="catalytic activity">
    <reaction evidence="10">
        <text>DNA(n) + a 2'-deoxyribonucleoside 5'-triphosphate = DNA(n+1) + diphosphate</text>
        <dbReference type="Rhea" id="RHEA:22508"/>
        <dbReference type="Rhea" id="RHEA-COMP:17339"/>
        <dbReference type="Rhea" id="RHEA-COMP:17340"/>
        <dbReference type="ChEBI" id="CHEBI:33019"/>
        <dbReference type="ChEBI" id="CHEBI:61560"/>
        <dbReference type="ChEBI" id="CHEBI:173112"/>
        <dbReference type="EC" id="2.7.7.7"/>
    </reaction>
</comment>
<evidence type="ECO:0000256" key="6">
    <source>
        <dbReference type="ARBA" id="ARBA00022763"/>
    </source>
</evidence>
<feature type="domain" description="5'-3' exonuclease" evidence="11">
    <location>
        <begin position="8"/>
        <end position="277"/>
    </location>
</feature>
<evidence type="ECO:0000313" key="14">
    <source>
        <dbReference type="Proteomes" id="UP000229334"/>
    </source>
</evidence>
<evidence type="ECO:0000313" key="13">
    <source>
        <dbReference type="EMBL" id="PIP58055.1"/>
    </source>
</evidence>
<dbReference type="InterPro" id="IPR029060">
    <property type="entry name" value="PIN-like_dom_sf"/>
</dbReference>
<proteinExistence type="inferred from homology"/>
<dbReference type="PROSITE" id="PS00447">
    <property type="entry name" value="DNA_POLYMERASE_A"/>
    <property type="match status" value="1"/>
</dbReference>
<feature type="domain" description="DNA-directed DNA polymerase family A palm" evidence="12">
    <location>
        <begin position="542"/>
        <end position="750"/>
    </location>
</feature>
<dbReference type="PRINTS" id="PR00868">
    <property type="entry name" value="DNAPOLI"/>
</dbReference>
<evidence type="ECO:0000256" key="1">
    <source>
        <dbReference type="ARBA" id="ARBA00007705"/>
    </source>
</evidence>
<dbReference type="Gene3D" id="3.30.70.370">
    <property type="match status" value="1"/>
</dbReference>
<sequence>MAKRKFSKKLVLIDAHAIIHRAYHALPEFSSSTGEPTGGLYGLSTMLIKLISELKPDYVVACYDRPEMTFRKQAYAGYKAKRPKADEALIAQLIRSRDIFTSFNIPIYEVPGFEADDLLGTIVEQTKADEELQVVIASGDMDTLQLVAKDKVLVFTLKKGINDTITYDEKAVRERFGFGPELLPDYKGLRGDPSDNIIGITGIGEKTASDLISNFGTLEKIYLQLKKSDEAFLKAGIKPRMIELLKQGEEEAIFSKTLALIRRDAPIKFKLSDKTWLAGFNLGLVEKLFLSLEFKSLLARVKNFNQLMGGEKMEEEKSGSDALASDPVLIQETGIALWLINSELTNAGLAEILAYAGTEDFIIARTKIFQQLKTLGLEKVYQEIEQPLIPILESARERGILVDRDHLAKLAKTYRQKLEVVSQKIFDLVGHDFNLNSPKQLGEILFSELKLPLKGLRKTAGGGQSTRESELEKLADAHPIIPLILEHREWQKLLSTYLDNLPDLLDQNNRLHSTLNQAGTTTGRMSSTNPNLQNIPARGNLGPEIRNIFLASPGYTFLALDYSQIEMRVLALMSGDQDLLSIFKTGADIHTSVASRVFEVPPAEVTKDMRRQAKVINFGIIYGMGVNALRRNLGSTKAEAEKFYQQYFATFPTIKNYFDQVVVQATQVGYTETFFGRRRYFPGLKSRLSFIKAQAERMAMNAPLQGTAADIIKKAMIEAKRSLAEKKLSEQVFFLLQIHDELLYEVKTEYLTEVSTVIKQAMEKISGISMPLVVEVATGQRWGEL</sequence>
<comment type="similarity">
    <text evidence="1">Belongs to the DNA polymerase type-A family.</text>
</comment>
<dbReference type="InterPro" id="IPR002298">
    <property type="entry name" value="DNA_polymerase_A"/>
</dbReference>